<evidence type="ECO:0000256" key="7">
    <source>
        <dbReference type="RuleBase" id="RU003653"/>
    </source>
</evidence>
<dbReference type="GO" id="GO:0005829">
    <property type="term" value="C:cytosol"/>
    <property type="evidence" value="ECO:0007669"/>
    <property type="project" value="TreeGrafter"/>
</dbReference>
<protein>
    <recommendedName>
        <fullName evidence="6 7">Methionine aminopeptidase</fullName>
        <shortName evidence="6">MAP</shortName>
        <shortName evidence="6">MetAP</shortName>
        <ecNumber evidence="6 7">3.4.11.18</ecNumber>
    </recommendedName>
    <alternativeName>
        <fullName evidence="6">Peptidase M</fullName>
    </alternativeName>
</protein>
<evidence type="ECO:0000313" key="10">
    <source>
        <dbReference type="EMBL" id="GCE18116.1"/>
    </source>
</evidence>
<keyword evidence="4 6" id="KW-0479">Metal-binding</keyword>
<keyword evidence="11" id="KW-1185">Reference proteome</keyword>
<evidence type="ECO:0000256" key="5">
    <source>
        <dbReference type="ARBA" id="ARBA00022801"/>
    </source>
</evidence>
<organism evidence="10 11">
    <name type="scientific">Dictyobacter kobayashii</name>
    <dbReference type="NCBI Taxonomy" id="2014872"/>
    <lineage>
        <taxon>Bacteria</taxon>
        <taxon>Bacillati</taxon>
        <taxon>Chloroflexota</taxon>
        <taxon>Ktedonobacteria</taxon>
        <taxon>Ktedonobacterales</taxon>
        <taxon>Dictyobacteraceae</taxon>
        <taxon>Dictyobacter</taxon>
    </lineage>
</organism>
<dbReference type="GO" id="GO:0046872">
    <property type="term" value="F:metal ion binding"/>
    <property type="evidence" value="ECO:0007669"/>
    <property type="project" value="UniProtKB-UniRule"/>
</dbReference>
<feature type="binding site" evidence="6">
    <location>
        <position position="133"/>
    </location>
    <ligand>
        <name>a divalent metal cation</name>
        <dbReference type="ChEBI" id="CHEBI:60240"/>
        <label>1</label>
    </ligand>
</feature>
<dbReference type="GO" id="GO:0004239">
    <property type="term" value="F:initiator methionyl aminopeptidase activity"/>
    <property type="evidence" value="ECO:0007669"/>
    <property type="project" value="UniProtKB-UniRule"/>
</dbReference>
<feature type="binding site" evidence="6">
    <location>
        <position position="264"/>
    </location>
    <ligand>
        <name>a divalent metal cation</name>
        <dbReference type="ChEBI" id="CHEBI:60240"/>
        <label>1</label>
    </ligand>
</feature>
<sequence>MDVEKHNIQGIEGHMQEQQQNHNQNLKSDAEIALMRQAGLLTWQAHQVAAALIRPGITTAEINTAMEKFMLAQQAEPLFKGVPDITGQVPFPAVACISINEQLVHGIPGPRALREGDVVSIDTGVRYQGWCGDAAVTHAVGQIDDTSRRLLEVTEGALRLAITLIPQRQYWSQVAREMEAYVTRAGFTVVEGLVGHSIGREMWEMPQVPNYFSLPYQALGDFKLQPGVVIAVEPMVTMSSKRVRTLSDHWTMVAEDGRPSAHFEHTLAITQQGVQVLTAGPDGKAWALPEGPL</sequence>
<reference evidence="11" key="1">
    <citation type="submission" date="2018-12" db="EMBL/GenBank/DDBJ databases">
        <title>Tengunoibacter tsumagoiensis gen. nov., sp. nov., Dictyobacter kobayashii sp. nov., D. alpinus sp. nov., and D. joshuensis sp. nov. and description of Dictyobacteraceae fam. nov. within the order Ktedonobacterales isolated from Tengu-no-mugimeshi.</title>
        <authorList>
            <person name="Wang C.M."/>
            <person name="Zheng Y."/>
            <person name="Sakai Y."/>
            <person name="Toyoda A."/>
            <person name="Minakuchi Y."/>
            <person name="Abe K."/>
            <person name="Yokota A."/>
            <person name="Yabe S."/>
        </authorList>
    </citation>
    <scope>NUCLEOTIDE SEQUENCE [LARGE SCALE GENOMIC DNA]</scope>
    <source>
        <strain evidence="11">Uno11</strain>
    </source>
</reference>
<feature type="binding site" evidence="6">
    <location>
        <position position="264"/>
    </location>
    <ligand>
        <name>a divalent metal cation</name>
        <dbReference type="ChEBI" id="CHEBI:60240"/>
        <label>2</label>
        <note>catalytic</note>
    </ligand>
</feature>
<accession>A0A402AG98</accession>
<dbReference type="NCBIfam" id="TIGR00500">
    <property type="entry name" value="met_pdase_I"/>
    <property type="match status" value="1"/>
</dbReference>
<dbReference type="InterPro" id="IPR001714">
    <property type="entry name" value="Pept_M24_MAP"/>
</dbReference>
<feature type="domain" description="Peptidase M24" evidence="9">
    <location>
        <begin position="34"/>
        <end position="271"/>
    </location>
</feature>
<comment type="caution">
    <text evidence="6">Lacks conserved residue(s) required for the propagation of feature annotation.</text>
</comment>
<evidence type="ECO:0000313" key="11">
    <source>
        <dbReference type="Proteomes" id="UP000287188"/>
    </source>
</evidence>
<keyword evidence="2 6" id="KW-0031">Aminopeptidase</keyword>
<dbReference type="AlphaFoldDB" id="A0A402AG98"/>
<dbReference type="GO" id="GO:0070006">
    <property type="term" value="F:metalloaminopeptidase activity"/>
    <property type="evidence" value="ECO:0007669"/>
    <property type="project" value="UniProtKB-UniRule"/>
</dbReference>
<feature type="binding site" evidence="6">
    <location>
        <position position="233"/>
    </location>
    <ligand>
        <name>a divalent metal cation</name>
        <dbReference type="ChEBI" id="CHEBI:60240"/>
        <label>2</label>
        <note>catalytic</note>
    </ligand>
</feature>
<dbReference type="PANTHER" id="PTHR43330:SF27">
    <property type="entry name" value="METHIONINE AMINOPEPTIDASE"/>
    <property type="match status" value="1"/>
</dbReference>
<feature type="binding site" evidence="6">
    <location>
        <position position="196"/>
    </location>
    <ligand>
        <name>a divalent metal cation</name>
        <dbReference type="ChEBI" id="CHEBI:60240"/>
        <label>2</label>
        <note>catalytic</note>
    </ligand>
</feature>
<dbReference type="Proteomes" id="UP000287188">
    <property type="component" value="Unassembled WGS sequence"/>
</dbReference>
<evidence type="ECO:0000256" key="2">
    <source>
        <dbReference type="ARBA" id="ARBA00022438"/>
    </source>
</evidence>
<feature type="binding site" evidence="6">
    <location>
        <position position="122"/>
    </location>
    <ligand>
        <name>a divalent metal cation</name>
        <dbReference type="ChEBI" id="CHEBI:60240"/>
        <label>1</label>
    </ligand>
</feature>
<dbReference type="SUPFAM" id="SSF55920">
    <property type="entry name" value="Creatinase/aminopeptidase"/>
    <property type="match status" value="1"/>
</dbReference>
<dbReference type="PANTHER" id="PTHR43330">
    <property type="entry name" value="METHIONINE AMINOPEPTIDASE"/>
    <property type="match status" value="1"/>
</dbReference>
<dbReference type="PRINTS" id="PR00599">
    <property type="entry name" value="MAPEPTIDASE"/>
</dbReference>
<gene>
    <name evidence="10" type="primary">map_2</name>
    <name evidence="6" type="synonym">map</name>
    <name evidence="10" type="ORF">KDK_19160</name>
</gene>
<comment type="cofactor">
    <cofactor evidence="6">
        <name>Co(2+)</name>
        <dbReference type="ChEBI" id="CHEBI:48828"/>
    </cofactor>
    <cofactor evidence="6">
        <name>Zn(2+)</name>
        <dbReference type="ChEBI" id="CHEBI:29105"/>
    </cofactor>
    <cofactor evidence="6">
        <name>Mn(2+)</name>
        <dbReference type="ChEBI" id="CHEBI:29035"/>
    </cofactor>
    <cofactor evidence="6">
        <name>Fe(2+)</name>
        <dbReference type="ChEBI" id="CHEBI:29033"/>
    </cofactor>
    <text evidence="6">Binds 2 divalent metal cations per subunit. Has a high-affinity and a low affinity metal-binding site. The true nature of the physiological cofactor is under debate. The enzyme is active with cobalt, zinc, manganese or divalent iron ions. Most likely, methionine aminopeptidases function as mononuclear Fe(2+)-metalloproteases under physiological conditions, and the catalytically relevant metal-binding site has been assigned to the histidine-containing high-affinity site.</text>
</comment>
<dbReference type="HAMAP" id="MF_01974">
    <property type="entry name" value="MetAP_1"/>
    <property type="match status" value="1"/>
</dbReference>
<dbReference type="EMBL" id="BIFS01000001">
    <property type="protein sequence ID" value="GCE18116.1"/>
    <property type="molecule type" value="Genomic_DNA"/>
</dbReference>
<dbReference type="Pfam" id="PF00557">
    <property type="entry name" value="Peptidase_M24"/>
    <property type="match status" value="1"/>
</dbReference>
<name>A0A402AG98_9CHLR</name>
<comment type="caution">
    <text evidence="10">The sequence shown here is derived from an EMBL/GenBank/DDBJ whole genome shotgun (WGS) entry which is preliminary data.</text>
</comment>
<evidence type="ECO:0000256" key="6">
    <source>
        <dbReference type="HAMAP-Rule" id="MF_01974"/>
    </source>
</evidence>
<dbReference type="EC" id="3.4.11.18" evidence="6 7"/>
<evidence type="ECO:0000256" key="4">
    <source>
        <dbReference type="ARBA" id="ARBA00022723"/>
    </source>
</evidence>
<dbReference type="InterPro" id="IPR000994">
    <property type="entry name" value="Pept_M24"/>
</dbReference>
<dbReference type="Gene3D" id="3.90.230.10">
    <property type="entry name" value="Creatinase/methionine aminopeptidase superfamily"/>
    <property type="match status" value="1"/>
</dbReference>
<comment type="subunit">
    <text evidence="6">Monomer.</text>
</comment>
<comment type="catalytic activity">
    <reaction evidence="6 7">
        <text>Release of N-terminal amino acids, preferentially methionine, from peptides and arylamides.</text>
        <dbReference type="EC" id="3.4.11.18"/>
    </reaction>
</comment>
<feature type="binding site" evidence="6">
    <location>
        <position position="133"/>
    </location>
    <ligand>
        <name>a divalent metal cation</name>
        <dbReference type="ChEBI" id="CHEBI:60240"/>
        <label>2</label>
        <note>catalytic</note>
    </ligand>
</feature>
<evidence type="ECO:0000259" key="9">
    <source>
        <dbReference type="Pfam" id="PF00557"/>
    </source>
</evidence>
<dbReference type="InterPro" id="IPR036005">
    <property type="entry name" value="Creatinase/aminopeptidase-like"/>
</dbReference>
<feature type="binding site" evidence="6">
    <location>
        <position position="105"/>
    </location>
    <ligand>
        <name>substrate</name>
    </ligand>
</feature>
<evidence type="ECO:0000256" key="3">
    <source>
        <dbReference type="ARBA" id="ARBA00022670"/>
    </source>
</evidence>
<evidence type="ECO:0000256" key="8">
    <source>
        <dbReference type="SAM" id="MobiDB-lite"/>
    </source>
</evidence>
<dbReference type="GO" id="GO:0006508">
    <property type="term" value="P:proteolysis"/>
    <property type="evidence" value="ECO:0007669"/>
    <property type="project" value="UniProtKB-KW"/>
</dbReference>
<evidence type="ECO:0000256" key="1">
    <source>
        <dbReference type="ARBA" id="ARBA00002521"/>
    </source>
</evidence>
<comment type="similarity">
    <text evidence="6">Belongs to the peptidase M24A family. Methionine aminopeptidase type 1 subfamily.</text>
</comment>
<comment type="function">
    <text evidence="1 6">Removes the N-terminal methionine from nascent proteins. The N-terminal methionine is often cleaved when the second residue in the primary sequence is small and uncharged (Met-Ala-, Cys, Gly, Pro, Ser, Thr, or Val). Requires deformylation of the N(alpha)-formylated initiator methionine before it can be hydrolyzed.</text>
</comment>
<feature type="region of interest" description="Disordered" evidence="8">
    <location>
        <begin position="1"/>
        <end position="24"/>
    </location>
</feature>
<keyword evidence="3 6" id="KW-0645">Protease</keyword>
<dbReference type="InterPro" id="IPR002467">
    <property type="entry name" value="Pept_M24A_MAP1"/>
</dbReference>
<proteinExistence type="inferred from homology"/>
<keyword evidence="5 6" id="KW-0378">Hydrolase</keyword>